<dbReference type="EMBL" id="JAUIQD010000004">
    <property type="protein sequence ID" value="KAK3353968.1"/>
    <property type="molecule type" value="Genomic_DNA"/>
</dbReference>
<accession>A0AAJ0HJQ0</accession>
<evidence type="ECO:0000313" key="2">
    <source>
        <dbReference type="EMBL" id="KAK3353968.1"/>
    </source>
</evidence>
<gene>
    <name evidence="2" type="ORF">B0T25DRAFT_518906</name>
</gene>
<feature type="region of interest" description="Disordered" evidence="1">
    <location>
        <begin position="54"/>
        <end position="97"/>
    </location>
</feature>
<feature type="compositionally biased region" description="Basic and acidic residues" evidence="1">
    <location>
        <begin position="54"/>
        <end position="66"/>
    </location>
</feature>
<dbReference type="Proteomes" id="UP001275084">
    <property type="component" value="Unassembled WGS sequence"/>
</dbReference>
<reference evidence="2" key="2">
    <citation type="submission" date="2023-06" db="EMBL/GenBank/DDBJ databases">
        <authorList>
            <consortium name="Lawrence Berkeley National Laboratory"/>
            <person name="Haridas S."/>
            <person name="Hensen N."/>
            <person name="Bonometti L."/>
            <person name="Westerberg I."/>
            <person name="Brannstrom I.O."/>
            <person name="Guillou S."/>
            <person name="Cros-Aarteil S."/>
            <person name="Calhoun S."/>
            <person name="Kuo A."/>
            <person name="Mondo S."/>
            <person name="Pangilinan J."/>
            <person name="Riley R."/>
            <person name="Labutti K."/>
            <person name="Andreopoulos B."/>
            <person name="Lipzen A."/>
            <person name="Chen C."/>
            <person name="Yanf M."/>
            <person name="Daum C."/>
            <person name="Ng V."/>
            <person name="Clum A."/>
            <person name="Steindorff A."/>
            <person name="Ohm R."/>
            <person name="Martin F."/>
            <person name="Silar P."/>
            <person name="Natvig D."/>
            <person name="Lalanne C."/>
            <person name="Gautier V."/>
            <person name="Ament-Velasquez S.L."/>
            <person name="Kruys A."/>
            <person name="Hutchinson M.I."/>
            <person name="Powell A.J."/>
            <person name="Barry K."/>
            <person name="Miller A.N."/>
            <person name="Grigoriev I.V."/>
            <person name="Debuchy R."/>
            <person name="Gladieux P."/>
            <person name="Thoren M.H."/>
            <person name="Johannesson H."/>
        </authorList>
    </citation>
    <scope>NUCLEOTIDE SEQUENCE</scope>
    <source>
        <strain evidence="2">CBS 955.72</strain>
    </source>
</reference>
<organism evidence="2 3">
    <name type="scientific">Lasiosphaeria hispida</name>
    <dbReference type="NCBI Taxonomy" id="260671"/>
    <lineage>
        <taxon>Eukaryota</taxon>
        <taxon>Fungi</taxon>
        <taxon>Dikarya</taxon>
        <taxon>Ascomycota</taxon>
        <taxon>Pezizomycotina</taxon>
        <taxon>Sordariomycetes</taxon>
        <taxon>Sordariomycetidae</taxon>
        <taxon>Sordariales</taxon>
        <taxon>Lasiosphaeriaceae</taxon>
        <taxon>Lasiosphaeria</taxon>
    </lineage>
</organism>
<evidence type="ECO:0000313" key="3">
    <source>
        <dbReference type="Proteomes" id="UP001275084"/>
    </source>
</evidence>
<reference evidence="2" key="1">
    <citation type="journal article" date="2023" name="Mol. Phylogenet. Evol.">
        <title>Genome-scale phylogeny and comparative genomics of the fungal order Sordariales.</title>
        <authorList>
            <person name="Hensen N."/>
            <person name="Bonometti L."/>
            <person name="Westerberg I."/>
            <person name="Brannstrom I.O."/>
            <person name="Guillou S."/>
            <person name="Cros-Aarteil S."/>
            <person name="Calhoun S."/>
            <person name="Haridas S."/>
            <person name="Kuo A."/>
            <person name="Mondo S."/>
            <person name="Pangilinan J."/>
            <person name="Riley R."/>
            <person name="LaButti K."/>
            <person name="Andreopoulos B."/>
            <person name="Lipzen A."/>
            <person name="Chen C."/>
            <person name="Yan M."/>
            <person name="Daum C."/>
            <person name="Ng V."/>
            <person name="Clum A."/>
            <person name="Steindorff A."/>
            <person name="Ohm R.A."/>
            <person name="Martin F."/>
            <person name="Silar P."/>
            <person name="Natvig D.O."/>
            <person name="Lalanne C."/>
            <person name="Gautier V."/>
            <person name="Ament-Velasquez S.L."/>
            <person name="Kruys A."/>
            <person name="Hutchinson M.I."/>
            <person name="Powell A.J."/>
            <person name="Barry K."/>
            <person name="Miller A.N."/>
            <person name="Grigoriev I.V."/>
            <person name="Debuchy R."/>
            <person name="Gladieux P."/>
            <person name="Hiltunen Thoren M."/>
            <person name="Johannesson H."/>
        </authorList>
    </citation>
    <scope>NUCLEOTIDE SEQUENCE</scope>
    <source>
        <strain evidence="2">CBS 955.72</strain>
    </source>
</reference>
<name>A0AAJ0HJQ0_9PEZI</name>
<feature type="compositionally biased region" description="Basic and acidic residues" evidence="1">
    <location>
        <begin position="79"/>
        <end position="97"/>
    </location>
</feature>
<sequence length="152" mass="17008">MNEIVMHTSAPASILPEPRTYDSAHERHSALALTDMHMTQLALQRDDAIDHNVDVDMNEHHWEDGAPRQVRRPSALSESRGRETPRDRGESDGGFRLFSKDLGPENILADKDLRIVGVVDWKFAYAAPAQFTFDPPLWLLGALREPDAGPGE</sequence>
<protein>
    <recommendedName>
        <fullName evidence="4">Aminoglycoside phosphotransferase domain-containing protein</fullName>
    </recommendedName>
</protein>
<evidence type="ECO:0000256" key="1">
    <source>
        <dbReference type="SAM" id="MobiDB-lite"/>
    </source>
</evidence>
<comment type="caution">
    <text evidence="2">The sequence shown here is derived from an EMBL/GenBank/DDBJ whole genome shotgun (WGS) entry which is preliminary data.</text>
</comment>
<evidence type="ECO:0008006" key="4">
    <source>
        <dbReference type="Google" id="ProtNLM"/>
    </source>
</evidence>
<keyword evidence="3" id="KW-1185">Reference proteome</keyword>
<dbReference type="AlphaFoldDB" id="A0AAJ0HJQ0"/>
<proteinExistence type="predicted"/>